<evidence type="ECO:0000313" key="2">
    <source>
        <dbReference type="EMBL" id="QLL78614.1"/>
    </source>
</evidence>
<dbReference type="EMBL" id="CP047418">
    <property type="protein sequence ID" value="QLL78614.1"/>
    <property type="molecule type" value="Genomic_DNA"/>
</dbReference>
<dbReference type="KEGG" id="lsw:GTO87_08470"/>
<name>A0A7H9ELP4_9LACO</name>
<keyword evidence="1" id="KW-0472">Membrane</keyword>
<proteinExistence type="predicted"/>
<dbReference type="Gene3D" id="3.40.50.1820">
    <property type="entry name" value="alpha/beta hydrolase"/>
    <property type="match status" value="1"/>
</dbReference>
<accession>A0A7H9ELP4</accession>
<evidence type="ECO:0000313" key="3">
    <source>
        <dbReference type="Proteomes" id="UP000510886"/>
    </source>
</evidence>
<dbReference type="InterPro" id="IPR010315">
    <property type="entry name" value="DUF915_hydro-like"/>
</dbReference>
<reference evidence="2 3" key="1">
    <citation type="submission" date="2020-01" db="EMBL/GenBank/DDBJ databases">
        <title>Complete and circular genome sequences of six lactobacillus isolates from horses.</title>
        <authorList>
            <person name="Hassan H.M."/>
        </authorList>
    </citation>
    <scope>NUCLEOTIDE SEQUENCE [LARGE SCALE GENOMIC DNA]</scope>
    <source>
        <strain evidence="2 3">1A</strain>
    </source>
</reference>
<gene>
    <name evidence="2" type="ORF">GTO87_08470</name>
</gene>
<organism evidence="2 3">
    <name type="scientific">Ligilactobacillus saerimneri</name>
    <dbReference type="NCBI Taxonomy" id="228229"/>
    <lineage>
        <taxon>Bacteria</taxon>
        <taxon>Bacillati</taxon>
        <taxon>Bacillota</taxon>
        <taxon>Bacilli</taxon>
        <taxon>Lactobacillales</taxon>
        <taxon>Lactobacillaceae</taxon>
        <taxon>Ligilactobacillus</taxon>
    </lineage>
</organism>
<dbReference type="GO" id="GO:0016787">
    <property type="term" value="F:hydrolase activity"/>
    <property type="evidence" value="ECO:0007669"/>
    <property type="project" value="UniProtKB-KW"/>
</dbReference>
<protein>
    <submittedName>
        <fullName evidence="2">Alpha/beta hydrolase</fullName>
    </submittedName>
</protein>
<keyword evidence="1" id="KW-1133">Transmembrane helix</keyword>
<evidence type="ECO:0000256" key="1">
    <source>
        <dbReference type="SAM" id="Phobius"/>
    </source>
</evidence>
<dbReference type="Pfam" id="PF06028">
    <property type="entry name" value="DUF915"/>
    <property type="match status" value="1"/>
</dbReference>
<keyword evidence="2" id="KW-0378">Hydrolase</keyword>
<dbReference type="Proteomes" id="UP000510886">
    <property type="component" value="Chromosome"/>
</dbReference>
<dbReference type="InterPro" id="IPR029058">
    <property type="entry name" value="AB_hydrolase_fold"/>
</dbReference>
<dbReference type="SUPFAM" id="SSF53474">
    <property type="entry name" value="alpha/beta-Hydrolases"/>
    <property type="match status" value="1"/>
</dbReference>
<keyword evidence="1" id="KW-0812">Transmembrane</keyword>
<feature type="transmembrane region" description="Helical" evidence="1">
    <location>
        <begin position="6"/>
        <end position="27"/>
    </location>
</feature>
<dbReference type="RefSeq" id="WP_180848788.1">
    <property type="nucleotide sequence ID" value="NZ_CP047418.1"/>
</dbReference>
<dbReference type="AlphaFoldDB" id="A0A7H9ELP4"/>
<sequence length="293" mass="33193">MHKQKVTWWVLGGLLVLLLVTGGGLGLRSYQRKALARQYRQTTTPTIFFHGYGSSYRAERQMANYARKQGVTNTVVRANVARNGRVTWHGTIPPKARNPIILVNLDNNKMTATERKDFVKVYDQRSQYVKAVVVTMQKRYGFKHMNLVAHSMGNLLVANYIKNNAHNKHLPQIDHVIAIAGHFNGFNGEAGAKQTSIDPQTGKPDRMLPGYRALLPLRHTFPKTTQVFNIYGDQGDGNDGTVPVASARSYRYLVATRARSYQENKITGHDAQHSRLHESQQVDRLLANFLWRK</sequence>